<protein>
    <submittedName>
        <fullName evidence="1">Uncharacterized protein</fullName>
    </submittedName>
</protein>
<dbReference type="InterPro" id="IPR032675">
    <property type="entry name" value="LRR_dom_sf"/>
</dbReference>
<proteinExistence type="predicted"/>
<keyword evidence="2" id="KW-1185">Reference proteome</keyword>
<dbReference type="Proteomes" id="UP001324115">
    <property type="component" value="Unassembled WGS sequence"/>
</dbReference>
<dbReference type="AlphaFoldDB" id="A0AAN7FLN9"/>
<dbReference type="Gene3D" id="3.80.10.10">
    <property type="entry name" value="Ribonuclease Inhibitor"/>
    <property type="match status" value="1"/>
</dbReference>
<organism evidence="1 2">
    <name type="scientific">Quercus rubra</name>
    <name type="common">Northern red oak</name>
    <name type="synonym">Quercus borealis</name>
    <dbReference type="NCBI Taxonomy" id="3512"/>
    <lineage>
        <taxon>Eukaryota</taxon>
        <taxon>Viridiplantae</taxon>
        <taxon>Streptophyta</taxon>
        <taxon>Embryophyta</taxon>
        <taxon>Tracheophyta</taxon>
        <taxon>Spermatophyta</taxon>
        <taxon>Magnoliopsida</taxon>
        <taxon>eudicotyledons</taxon>
        <taxon>Gunneridae</taxon>
        <taxon>Pentapetalae</taxon>
        <taxon>rosids</taxon>
        <taxon>fabids</taxon>
        <taxon>Fagales</taxon>
        <taxon>Fagaceae</taxon>
        <taxon>Quercus</taxon>
    </lineage>
</organism>
<comment type="caution">
    <text evidence="1">The sequence shown here is derived from an EMBL/GenBank/DDBJ whole genome shotgun (WGS) entry which is preliminary data.</text>
</comment>
<evidence type="ECO:0000313" key="1">
    <source>
        <dbReference type="EMBL" id="KAK4596310.1"/>
    </source>
</evidence>
<name>A0AAN7FLN9_QUERU</name>
<dbReference type="SUPFAM" id="SSF52058">
    <property type="entry name" value="L domain-like"/>
    <property type="match status" value="1"/>
</dbReference>
<accession>A0AAN7FLN9</accession>
<reference evidence="1 2" key="1">
    <citation type="journal article" date="2023" name="G3 (Bethesda)">
        <title>A haplotype-resolved chromosome-scale genome for Quercus rubra L. provides insights into the genetics of adaptive traits for red oak species.</title>
        <authorList>
            <person name="Kapoor B."/>
            <person name="Jenkins J."/>
            <person name="Schmutz J."/>
            <person name="Zhebentyayeva T."/>
            <person name="Kuelheim C."/>
            <person name="Coggeshall M."/>
            <person name="Heim C."/>
            <person name="Lasky J.R."/>
            <person name="Leites L."/>
            <person name="Islam-Faridi N."/>
            <person name="Romero-Severson J."/>
            <person name="DeLeo V.L."/>
            <person name="Lucas S.M."/>
            <person name="Lazic D."/>
            <person name="Gailing O."/>
            <person name="Carlson J."/>
            <person name="Staton M."/>
        </authorList>
    </citation>
    <scope>NUCLEOTIDE SEQUENCE [LARGE SCALE GENOMIC DNA]</scope>
    <source>
        <strain evidence="1">Pseudo-F2</strain>
    </source>
</reference>
<gene>
    <name evidence="1" type="ORF">RGQ29_014373</name>
</gene>
<dbReference type="EMBL" id="JAXUIC010000003">
    <property type="protein sequence ID" value="KAK4596310.1"/>
    <property type="molecule type" value="Genomic_DNA"/>
</dbReference>
<evidence type="ECO:0000313" key="2">
    <source>
        <dbReference type="Proteomes" id="UP001324115"/>
    </source>
</evidence>
<sequence>MTNNRLSGRIPMSIATCQRLEMLVLARTALNGSIPKQFFLASQLKFLLLANNS</sequence>